<dbReference type="AlphaFoldDB" id="A0A6J5G6X3"/>
<keyword evidence="2" id="KW-1185">Reference proteome</keyword>
<accession>A0A6J5G6X3</accession>
<proteinExistence type="predicted"/>
<name>A0A6J5G6X3_9BURK</name>
<evidence type="ECO:0000313" key="2">
    <source>
        <dbReference type="Proteomes" id="UP000494252"/>
    </source>
</evidence>
<evidence type="ECO:0000313" key="1">
    <source>
        <dbReference type="EMBL" id="CAB3793334.1"/>
    </source>
</evidence>
<dbReference type="Proteomes" id="UP000494252">
    <property type="component" value="Unassembled WGS sequence"/>
</dbReference>
<reference evidence="1 2" key="1">
    <citation type="submission" date="2020-04" db="EMBL/GenBank/DDBJ databases">
        <authorList>
            <person name="De Canck E."/>
        </authorList>
    </citation>
    <scope>NUCLEOTIDE SEQUENCE [LARGE SCALE GENOMIC DNA]</scope>
    <source>
        <strain evidence="1 2">LMG 27177</strain>
    </source>
</reference>
<sequence>MSACGGKECRRVFDGELITRYLYARGLMRVAASHRLFSARPRTYTSDSGALMRNSSP</sequence>
<organism evidence="1 2">
    <name type="scientific">Paraburkholderia fynbosensis</name>
    <dbReference type="NCBI Taxonomy" id="1200993"/>
    <lineage>
        <taxon>Bacteria</taxon>
        <taxon>Pseudomonadati</taxon>
        <taxon>Pseudomonadota</taxon>
        <taxon>Betaproteobacteria</taxon>
        <taxon>Burkholderiales</taxon>
        <taxon>Burkholderiaceae</taxon>
        <taxon>Paraburkholderia</taxon>
    </lineage>
</organism>
<protein>
    <submittedName>
        <fullName evidence="1">Uncharacterized protein</fullName>
    </submittedName>
</protein>
<dbReference type="EMBL" id="CADIKI010000009">
    <property type="protein sequence ID" value="CAB3793334.1"/>
    <property type="molecule type" value="Genomic_DNA"/>
</dbReference>
<gene>
    <name evidence="1" type="ORF">LMG27177_03375</name>
</gene>